<sequence>MGFLGDSVQRGTRSVIVTSLFISIFAIHQMMKMPPLEKLEHYSGKVVGIKKGWVYTKDSSDFNEGVLIFLNSSNKPFGSWYTKDINSILAHVKKGDTAEVWLYEEDGILAQVVVNNLILKPYTRYSPVDIGFAIGGFVLFIFSLWMAIKFPEGVSERIAEEKANEAKNKR</sequence>
<evidence type="ECO:0000313" key="2">
    <source>
        <dbReference type="EMBL" id="TCN64515.1"/>
    </source>
</evidence>
<dbReference type="OrthoDB" id="9876499at2"/>
<name>A0A4R2E9M9_9BACT</name>
<feature type="transmembrane region" description="Helical" evidence="1">
    <location>
        <begin position="130"/>
        <end position="148"/>
    </location>
</feature>
<comment type="caution">
    <text evidence="2">The sequence shown here is derived from an EMBL/GenBank/DDBJ whole genome shotgun (WGS) entry which is preliminary data.</text>
</comment>
<keyword evidence="1" id="KW-1133">Transmembrane helix</keyword>
<dbReference type="Proteomes" id="UP000294830">
    <property type="component" value="Unassembled WGS sequence"/>
</dbReference>
<keyword evidence="1" id="KW-0472">Membrane</keyword>
<dbReference type="AlphaFoldDB" id="A0A4R2E9M9"/>
<keyword evidence="1" id="KW-0812">Transmembrane</keyword>
<feature type="transmembrane region" description="Helical" evidence="1">
    <location>
        <begin position="12"/>
        <end position="31"/>
    </location>
</feature>
<reference evidence="2 3" key="1">
    <citation type="submission" date="2019-03" db="EMBL/GenBank/DDBJ databases">
        <title>Genomic Encyclopedia of Archaeal and Bacterial Type Strains, Phase II (KMG-II): from individual species to whole genera.</title>
        <authorList>
            <person name="Goeker M."/>
        </authorList>
    </citation>
    <scope>NUCLEOTIDE SEQUENCE [LARGE SCALE GENOMIC DNA]</scope>
    <source>
        <strain evidence="2 3">RL-C</strain>
    </source>
</reference>
<gene>
    <name evidence="2" type="ORF">CLV25_11340</name>
</gene>
<organism evidence="2 3">
    <name type="scientific">Acetobacteroides hydrogenigenes</name>
    <dbReference type="NCBI Taxonomy" id="979970"/>
    <lineage>
        <taxon>Bacteria</taxon>
        <taxon>Pseudomonadati</taxon>
        <taxon>Bacteroidota</taxon>
        <taxon>Bacteroidia</taxon>
        <taxon>Bacteroidales</taxon>
        <taxon>Rikenellaceae</taxon>
        <taxon>Acetobacteroides</taxon>
    </lineage>
</organism>
<protein>
    <recommendedName>
        <fullName evidence="4">DUF3592 domain-containing protein</fullName>
    </recommendedName>
</protein>
<evidence type="ECO:0008006" key="4">
    <source>
        <dbReference type="Google" id="ProtNLM"/>
    </source>
</evidence>
<dbReference type="EMBL" id="SLWB01000013">
    <property type="protein sequence ID" value="TCN64515.1"/>
    <property type="molecule type" value="Genomic_DNA"/>
</dbReference>
<keyword evidence="3" id="KW-1185">Reference proteome</keyword>
<dbReference type="RefSeq" id="WP_131839939.1">
    <property type="nucleotide sequence ID" value="NZ_SLWB01000013.1"/>
</dbReference>
<evidence type="ECO:0000313" key="3">
    <source>
        <dbReference type="Proteomes" id="UP000294830"/>
    </source>
</evidence>
<evidence type="ECO:0000256" key="1">
    <source>
        <dbReference type="SAM" id="Phobius"/>
    </source>
</evidence>
<proteinExistence type="predicted"/>
<accession>A0A4R2E9M9</accession>